<organism evidence="4 5">
    <name type="scientific">Leishmania lindenbergi</name>
    <dbReference type="NCBI Taxonomy" id="651832"/>
    <lineage>
        <taxon>Eukaryota</taxon>
        <taxon>Discoba</taxon>
        <taxon>Euglenozoa</taxon>
        <taxon>Kinetoplastea</taxon>
        <taxon>Metakinetoplastina</taxon>
        <taxon>Trypanosomatida</taxon>
        <taxon>Trypanosomatidae</taxon>
        <taxon>Leishmaniinae</taxon>
        <taxon>Leishmania</taxon>
    </lineage>
</organism>
<evidence type="ECO:0008006" key="6">
    <source>
        <dbReference type="Google" id="ProtNLM"/>
    </source>
</evidence>
<dbReference type="GO" id="GO:0002128">
    <property type="term" value="P:tRNA nucleoside ribose methylation"/>
    <property type="evidence" value="ECO:0007669"/>
    <property type="project" value="TreeGrafter"/>
</dbReference>
<keyword evidence="2" id="KW-0949">S-adenosyl-L-methionine</keyword>
<proteinExistence type="inferred from homology"/>
<sequence>MTGKKGWGAKTAWSMSFFEMVPWVAEDNVAREGTLTAAAPASSCASPHALPLSACDAASKAVGTSPSSSTPPPHSKPYKERKRQELDLRTRWRCRRCGMVLQPPLDAVTGKPRYGVMMTEHLEGVSSGGTTHLATGVVACTAGTMRYEKASDEEGALSPNQPSKRPRDDAGDDLTSGRVTEAESVIAGTGASHRHKEGGDDKAAAREALRRLLHQCQQGARQCGTANSSPLPLLFIVVENPKTPANAGGILRAMRCYGLHGPAAAATRVSVATTVAVSLPAATTQTATEEVTRSYASGGVWARATTPDAVESTEGSVRQRVGSFIFSGTRLQNAMAYSEYAHTLRTDPTHAGRDIPQLRVPTLDVLFDVLRGEYGHRQKEPRLPSPSLVSVVAVELVEGAIPLPFYEHPFGHLTRQETMQRAHNGAVPREKDAAFTAAPLPMVFYVFGAEDGTLSAHHLQHDVDDVVFIPTTGSMNLAATVNVLLYDRLAKECRRLHPAVADATAAGIKWKDVFGARNANNRIRWTRSLY</sequence>
<dbReference type="AlphaFoldDB" id="A0AAW3APK9"/>
<name>A0AAW3APK9_9TRYP</name>
<dbReference type="GO" id="GO:0008173">
    <property type="term" value="F:RNA methyltransferase activity"/>
    <property type="evidence" value="ECO:0007669"/>
    <property type="project" value="InterPro"/>
</dbReference>
<dbReference type="GO" id="GO:0005829">
    <property type="term" value="C:cytosol"/>
    <property type="evidence" value="ECO:0007669"/>
    <property type="project" value="TreeGrafter"/>
</dbReference>
<reference evidence="4 5" key="1">
    <citation type="submission" date="2024-02" db="EMBL/GenBank/DDBJ databases">
        <title>FIRST GENOME SEQUENCES OF Leishmania (Viannia) shawi, Leishmania (Viannia) lindenbergi AND Leishmania (Viannia) utingensis.</title>
        <authorList>
            <person name="Resadore F."/>
            <person name="Custodio M.G.F."/>
            <person name="Boite M.C."/>
            <person name="Cupolillo E."/>
            <person name="Ferreira G.E.M."/>
        </authorList>
    </citation>
    <scope>NUCLEOTIDE SEQUENCE [LARGE SCALE GENOMIC DNA]</scope>
    <source>
        <strain evidence="4 5">MHOM/BR/1966/M15733</strain>
    </source>
</reference>
<accession>A0AAW3APK9</accession>
<dbReference type="Proteomes" id="UP001500131">
    <property type="component" value="Unassembled WGS sequence"/>
</dbReference>
<feature type="region of interest" description="Disordered" evidence="3">
    <location>
        <begin position="149"/>
        <end position="200"/>
    </location>
</feature>
<evidence type="ECO:0000256" key="3">
    <source>
        <dbReference type="SAM" id="MobiDB-lite"/>
    </source>
</evidence>
<comment type="caution">
    <text evidence="4">The sequence shown here is derived from an EMBL/GenBank/DDBJ whole genome shotgun (WGS) entry which is preliminary data.</text>
</comment>
<dbReference type="InterPro" id="IPR004384">
    <property type="entry name" value="RNA_MeTrfase_TrmJ/LasT"/>
</dbReference>
<dbReference type="Gene3D" id="3.40.1280.10">
    <property type="match status" value="1"/>
</dbReference>
<dbReference type="PANTHER" id="PTHR42786">
    <property type="entry name" value="TRNA/RRNA METHYLTRANSFERASE"/>
    <property type="match status" value="1"/>
</dbReference>
<dbReference type="InterPro" id="IPR029026">
    <property type="entry name" value="tRNA_m1G_MTases_N"/>
</dbReference>
<comment type="similarity">
    <text evidence="1">Belongs to the class IV-like SAM-binding methyltransferase superfamily. RNA methyltransferase TrmH family.</text>
</comment>
<dbReference type="PANTHER" id="PTHR42786:SF6">
    <property type="entry name" value="TRNA_RRNA METHYLTRANSFERASE SPOU TYPE DOMAIN-CONTAINING PROTEIN"/>
    <property type="match status" value="1"/>
</dbReference>
<gene>
    <name evidence="4" type="ORF">Q4I31_002149</name>
</gene>
<feature type="region of interest" description="Disordered" evidence="3">
    <location>
        <begin position="60"/>
        <end position="84"/>
    </location>
</feature>
<protein>
    <recommendedName>
        <fullName evidence="6">tRNA/rRNA methyltransferase SpoU type domain-containing protein</fullName>
    </recommendedName>
</protein>
<dbReference type="InterPro" id="IPR029028">
    <property type="entry name" value="Alpha/beta_knot_MTases"/>
</dbReference>
<dbReference type="EMBL" id="JBAMZK010000015">
    <property type="protein sequence ID" value="KAL0509692.1"/>
    <property type="molecule type" value="Genomic_DNA"/>
</dbReference>
<evidence type="ECO:0000313" key="4">
    <source>
        <dbReference type="EMBL" id="KAL0509692.1"/>
    </source>
</evidence>
<evidence type="ECO:0000256" key="2">
    <source>
        <dbReference type="ARBA" id="ARBA00022691"/>
    </source>
</evidence>
<keyword evidence="5" id="KW-1185">Reference proteome</keyword>
<dbReference type="SUPFAM" id="SSF75217">
    <property type="entry name" value="alpha/beta knot"/>
    <property type="match status" value="2"/>
</dbReference>
<evidence type="ECO:0000256" key="1">
    <source>
        <dbReference type="ARBA" id="ARBA00007228"/>
    </source>
</evidence>
<evidence type="ECO:0000313" key="5">
    <source>
        <dbReference type="Proteomes" id="UP001500131"/>
    </source>
</evidence>